<evidence type="ECO:0000313" key="1">
    <source>
        <dbReference type="EMBL" id="ABC63140.1"/>
    </source>
</evidence>
<dbReference type="HOGENOM" id="CLU_2046086_0_0_5"/>
<organism evidence="1 2">
    <name type="scientific">Erythrobacter litoralis (strain HTCC2594)</name>
    <dbReference type="NCBI Taxonomy" id="314225"/>
    <lineage>
        <taxon>Bacteria</taxon>
        <taxon>Pseudomonadati</taxon>
        <taxon>Pseudomonadota</taxon>
        <taxon>Alphaproteobacteria</taxon>
        <taxon>Sphingomonadales</taxon>
        <taxon>Erythrobacteraceae</taxon>
        <taxon>Erythrobacter/Porphyrobacter group</taxon>
        <taxon>Erythrobacter</taxon>
    </lineage>
</organism>
<gene>
    <name evidence="1" type="ordered locus">ELI_05240</name>
</gene>
<dbReference type="OrthoDB" id="7410443at2"/>
<dbReference type="KEGG" id="eli:ELI_05240"/>
<dbReference type="AlphaFoldDB" id="Q2NB01"/>
<accession>Q2NB01</accession>
<name>Q2NB01_ERYLH</name>
<proteinExistence type="predicted"/>
<evidence type="ECO:0000313" key="2">
    <source>
        <dbReference type="Proteomes" id="UP000008808"/>
    </source>
</evidence>
<dbReference type="Proteomes" id="UP000008808">
    <property type="component" value="Chromosome"/>
</dbReference>
<keyword evidence="2" id="KW-1185">Reference proteome</keyword>
<dbReference type="STRING" id="314225.ELI_05240"/>
<reference evidence="2" key="1">
    <citation type="journal article" date="2009" name="J. Bacteriol.">
        <title>Complete genome sequence of Erythrobacter litoralis HTCC2594.</title>
        <authorList>
            <person name="Oh H.M."/>
            <person name="Giovannoni S.J."/>
            <person name="Ferriera S."/>
            <person name="Johnson J."/>
            <person name="Cho J.C."/>
        </authorList>
    </citation>
    <scope>NUCLEOTIDE SEQUENCE [LARGE SCALE GENOMIC DNA]</scope>
    <source>
        <strain evidence="2">HTCC2594</strain>
    </source>
</reference>
<protein>
    <submittedName>
        <fullName evidence="1">Uncharacterized protein</fullName>
    </submittedName>
</protein>
<sequence length="120" mass="13276">MSMVLAAALASSVENVPIFQRVAITDDVSVVAFGIIEDSRCSDVRFCFRDDELRVAAVLAYRGREYEVVLDWNRPLRVGDGLLYLTSAGTPANPNGAIRLEKYRLSLAYEPFDMVRSAGD</sequence>
<dbReference type="RefSeq" id="WP_011413976.1">
    <property type="nucleotide sequence ID" value="NC_007722.1"/>
</dbReference>
<dbReference type="EMBL" id="CP000157">
    <property type="protein sequence ID" value="ABC63140.1"/>
    <property type="molecule type" value="Genomic_DNA"/>
</dbReference>